<evidence type="ECO:0000313" key="4">
    <source>
        <dbReference type="Proteomes" id="UP000609651"/>
    </source>
</evidence>
<accession>A0ABX1VIH0</accession>
<feature type="transmembrane region" description="Helical" evidence="2">
    <location>
        <begin position="87"/>
        <end position="109"/>
    </location>
</feature>
<dbReference type="RefSeq" id="WP_171189549.1">
    <property type="nucleotide sequence ID" value="NZ_WTPX01000178.1"/>
</dbReference>
<feature type="transmembrane region" description="Helical" evidence="2">
    <location>
        <begin position="116"/>
        <end position="137"/>
    </location>
</feature>
<feature type="region of interest" description="Disordered" evidence="1">
    <location>
        <begin position="332"/>
        <end position="354"/>
    </location>
</feature>
<sequence length="354" mass="37717">MSDSSRPDRGDGRTLPFDPKTDLAQLVRGVLMGAADTVPGVSGGTVALVLGIYTRLVTAVSRADGHLFSLLRRGRFKEVWTYLDGRFLFWLLVGVGGGALTLAGITHAAMEEQYTLTFALFSGLIAGSVLLVARLVGETGELMSGWTPLRTALLIASAWAAYELVSLEALENPPIGPAYLFFCGAIAICAMILPGVSGAFLLLVLGAYHHVSGWSGRLKSFDVDGPMLLEGICFGAGLVVGLALFSKLLRWLLTRHGPATLATLTGAMLGSLRQLWPFVGPRPDDVPFKEWRPVHLVPPLDDPQTWLALLVAAAGLGAVLLLDWFGRKRAEEPGEPTLADGVIPPASRPLQEDG</sequence>
<evidence type="ECO:0000256" key="1">
    <source>
        <dbReference type="SAM" id="MobiDB-lite"/>
    </source>
</evidence>
<dbReference type="PANTHER" id="PTHR37308:SF1">
    <property type="entry name" value="POLYPRENYL-PHOSPHATE TRANSPORTER"/>
    <property type="match status" value="1"/>
</dbReference>
<evidence type="ECO:0000256" key="2">
    <source>
        <dbReference type="SAM" id="Phobius"/>
    </source>
</evidence>
<organism evidence="3 4">
    <name type="scientific">Alienimonas chondri</name>
    <dbReference type="NCBI Taxonomy" id="2681879"/>
    <lineage>
        <taxon>Bacteria</taxon>
        <taxon>Pseudomonadati</taxon>
        <taxon>Planctomycetota</taxon>
        <taxon>Planctomycetia</taxon>
        <taxon>Planctomycetales</taxon>
        <taxon>Planctomycetaceae</taxon>
        <taxon>Alienimonas</taxon>
    </lineage>
</organism>
<evidence type="ECO:0000313" key="3">
    <source>
        <dbReference type="EMBL" id="NNJ27645.1"/>
    </source>
</evidence>
<name>A0ABX1VIH0_9PLAN</name>
<keyword evidence="4" id="KW-1185">Reference proteome</keyword>
<protein>
    <recommendedName>
        <fullName evidence="5">DUF368 domain-containing protein</fullName>
    </recommendedName>
</protein>
<feature type="transmembrane region" description="Helical" evidence="2">
    <location>
        <begin position="227"/>
        <end position="245"/>
    </location>
</feature>
<proteinExistence type="predicted"/>
<gene>
    <name evidence="3" type="ORF">LzC2_37520</name>
</gene>
<dbReference type="PANTHER" id="PTHR37308">
    <property type="entry name" value="INTEGRAL MEMBRANE PROTEIN"/>
    <property type="match status" value="1"/>
</dbReference>
<feature type="transmembrane region" description="Helical" evidence="2">
    <location>
        <begin position="306"/>
        <end position="325"/>
    </location>
</feature>
<keyword evidence="2" id="KW-0812">Transmembrane</keyword>
<dbReference type="EMBL" id="WTPX01000178">
    <property type="protein sequence ID" value="NNJ27645.1"/>
    <property type="molecule type" value="Genomic_DNA"/>
</dbReference>
<feature type="transmembrane region" description="Helical" evidence="2">
    <location>
        <begin position="179"/>
        <end position="207"/>
    </location>
</feature>
<keyword evidence="2" id="KW-1133">Transmembrane helix</keyword>
<keyword evidence="2" id="KW-0472">Membrane</keyword>
<reference evidence="3 4" key="1">
    <citation type="journal article" date="2020" name="Syst. Appl. Microbiol.">
        <title>Alienimonas chondri sp. nov., a novel planctomycete isolated from the biofilm of the red alga Chondrus crispus.</title>
        <authorList>
            <person name="Vitorino I."/>
            <person name="Albuquerque L."/>
            <person name="Wiegand S."/>
            <person name="Kallscheuer N."/>
            <person name="da Costa M.S."/>
            <person name="Lobo-da-Cunha A."/>
            <person name="Jogler C."/>
            <person name="Lage O.M."/>
        </authorList>
    </citation>
    <scope>NUCLEOTIDE SEQUENCE [LARGE SCALE GENOMIC DNA]</scope>
    <source>
        <strain evidence="3 4">LzC2</strain>
    </source>
</reference>
<comment type="caution">
    <text evidence="3">The sequence shown here is derived from an EMBL/GenBank/DDBJ whole genome shotgun (WGS) entry which is preliminary data.</text>
</comment>
<dbReference type="InterPro" id="IPR007163">
    <property type="entry name" value="VCA0040-like"/>
</dbReference>
<dbReference type="Proteomes" id="UP000609651">
    <property type="component" value="Unassembled WGS sequence"/>
</dbReference>
<evidence type="ECO:0008006" key="5">
    <source>
        <dbReference type="Google" id="ProtNLM"/>
    </source>
</evidence>
<dbReference type="Pfam" id="PF04018">
    <property type="entry name" value="VCA0040-like"/>
    <property type="match status" value="1"/>
</dbReference>
<feature type="transmembrane region" description="Helical" evidence="2">
    <location>
        <begin position="257"/>
        <end position="276"/>
    </location>
</feature>